<dbReference type="InterPro" id="IPR016024">
    <property type="entry name" value="ARM-type_fold"/>
</dbReference>
<sequence>MRRDAILGFRELLENHPQLIIPNLTALINSCVRVIADEDASVRKILLAFFGWLLHQVSPDDLLPHSPVLLLFTTSAQTHIFPEIRIDAIRFLDLFLDVIPDIVSEGWAQGGGAHGRRVLEGYLGILNAGTTFGEGGNTGPVQATSTASVVLSTGSKLVVLKSLSSFLRHALSFSDSSNHASTSSDPNPSIPSWFLSTSFASPDSFECFDKILWPVYHSAASPSMNLSQKWRPEIDPDDSSEDFAGHFDFATAFIGSGYSLHDVIDINLQNTGRVTGGASTESSFAAHLARTLQPTLVSTFLDCAPVVFAPGASPAETEMQMVLAVGEICRSLYGTILRETSEITSQQNKSIDDLRAMLGYFAPYFPFAVGGSIVAKRDIKIEQAFQDLNLIFCELTSFLVLASPSESTSTQARSRRGRTLRSTAAQHRAPSSAARFPPLQVSRVSAYVVQLLRGETPGGNSQASLPRPITPAAYSALLPTIWSLLNGSEAEEDSSAVLRVVVEHAIKASSTAAVKRATIEFIGRLVLLDGEAEYRGAFSAGRNSGEAKKLEEWLLHLPKTVWELGVGSLPTTETILRLLLRLFQRRSRLLRDEVLVSLRARLAPYFIITHPTRGRVLGPFAKIPPASGLRRLALDVAATVLDRSGVRDELAVAVDEAVRGTEDEGYWASIRSAV</sequence>
<dbReference type="STRING" id="742152.A0A2H3JCV7"/>
<protein>
    <recommendedName>
        <fullName evidence="3">Pre-rRNA-processing protein Ipi1 N-terminal domain-containing protein</fullName>
    </recommendedName>
</protein>
<evidence type="ECO:0000259" key="3">
    <source>
        <dbReference type="Pfam" id="PF12333"/>
    </source>
</evidence>
<name>A0A2H3JCV7_WOLCO</name>
<evidence type="ECO:0000256" key="1">
    <source>
        <dbReference type="ARBA" id="ARBA00002355"/>
    </source>
</evidence>
<dbReference type="InterPro" id="IPR024679">
    <property type="entry name" value="Ipi1_N"/>
</dbReference>
<organism evidence="4 5">
    <name type="scientific">Wolfiporia cocos (strain MD-104)</name>
    <name type="common">Brown rot fungus</name>
    <dbReference type="NCBI Taxonomy" id="742152"/>
    <lineage>
        <taxon>Eukaryota</taxon>
        <taxon>Fungi</taxon>
        <taxon>Dikarya</taxon>
        <taxon>Basidiomycota</taxon>
        <taxon>Agaricomycotina</taxon>
        <taxon>Agaricomycetes</taxon>
        <taxon>Polyporales</taxon>
        <taxon>Phaeolaceae</taxon>
        <taxon>Wolfiporia</taxon>
    </lineage>
</organism>
<dbReference type="OrthoDB" id="361362at2759"/>
<evidence type="ECO:0000256" key="2">
    <source>
        <dbReference type="SAM" id="MobiDB-lite"/>
    </source>
</evidence>
<dbReference type="SUPFAM" id="SSF48371">
    <property type="entry name" value="ARM repeat"/>
    <property type="match status" value="1"/>
</dbReference>
<evidence type="ECO:0000313" key="5">
    <source>
        <dbReference type="Proteomes" id="UP000218811"/>
    </source>
</evidence>
<feature type="domain" description="Pre-rRNA-processing protein Ipi1 N-terminal" evidence="3">
    <location>
        <begin position="61"/>
        <end position="167"/>
    </location>
</feature>
<dbReference type="Proteomes" id="UP000218811">
    <property type="component" value="Unassembled WGS sequence"/>
</dbReference>
<dbReference type="EMBL" id="KB467831">
    <property type="protein sequence ID" value="PCH33787.1"/>
    <property type="molecule type" value="Genomic_DNA"/>
</dbReference>
<dbReference type="OMA" id="NLIYCEL"/>
<evidence type="ECO:0000313" key="4">
    <source>
        <dbReference type="EMBL" id="PCH33787.1"/>
    </source>
</evidence>
<accession>A0A2H3JCV7</accession>
<dbReference type="AlphaFoldDB" id="A0A2H3JCV7"/>
<keyword evidence="5" id="KW-1185">Reference proteome</keyword>
<gene>
    <name evidence="4" type="ORF">WOLCODRAFT_135324</name>
</gene>
<proteinExistence type="predicted"/>
<comment type="function">
    <text evidence="1">Component of the RIX1 complex required for processing of ITS2 sequences from 35S pre-rRNA.</text>
</comment>
<dbReference type="Pfam" id="PF12333">
    <property type="entry name" value="Ipi1_N"/>
    <property type="match status" value="1"/>
</dbReference>
<reference evidence="4 5" key="1">
    <citation type="journal article" date="2012" name="Science">
        <title>The Paleozoic origin of enzymatic lignin decomposition reconstructed from 31 fungal genomes.</title>
        <authorList>
            <person name="Floudas D."/>
            <person name="Binder M."/>
            <person name="Riley R."/>
            <person name="Barry K."/>
            <person name="Blanchette R.A."/>
            <person name="Henrissat B."/>
            <person name="Martinez A.T."/>
            <person name="Otillar R."/>
            <person name="Spatafora J.W."/>
            <person name="Yadav J.S."/>
            <person name="Aerts A."/>
            <person name="Benoit I."/>
            <person name="Boyd A."/>
            <person name="Carlson A."/>
            <person name="Copeland A."/>
            <person name="Coutinho P.M."/>
            <person name="de Vries R.P."/>
            <person name="Ferreira P."/>
            <person name="Findley K."/>
            <person name="Foster B."/>
            <person name="Gaskell J."/>
            <person name="Glotzer D."/>
            <person name="Gorecki P."/>
            <person name="Heitman J."/>
            <person name="Hesse C."/>
            <person name="Hori C."/>
            <person name="Igarashi K."/>
            <person name="Jurgens J.A."/>
            <person name="Kallen N."/>
            <person name="Kersten P."/>
            <person name="Kohler A."/>
            <person name="Kuees U."/>
            <person name="Kumar T.K.A."/>
            <person name="Kuo A."/>
            <person name="LaButti K."/>
            <person name="Larrondo L.F."/>
            <person name="Lindquist E."/>
            <person name="Ling A."/>
            <person name="Lombard V."/>
            <person name="Lucas S."/>
            <person name="Lundell T."/>
            <person name="Martin R."/>
            <person name="McLaughlin D.J."/>
            <person name="Morgenstern I."/>
            <person name="Morin E."/>
            <person name="Murat C."/>
            <person name="Nagy L.G."/>
            <person name="Nolan M."/>
            <person name="Ohm R.A."/>
            <person name="Patyshakuliyeva A."/>
            <person name="Rokas A."/>
            <person name="Ruiz-Duenas F.J."/>
            <person name="Sabat G."/>
            <person name="Salamov A."/>
            <person name="Samejima M."/>
            <person name="Schmutz J."/>
            <person name="Slot J.C."/>
            <person name="St John F."/>
            <person name="Stenlid J."/>
            <person name="Sun H."/>
            <person name="Sun S."/>
            <person name="Syed K."/>
            <person name="Tsang A."/>
            <person name="Wiebenga A."/>
            <person name="Young D."/>
            <person name="Pisabarro A."/>
            <person name="Eastwood D.C."/>
            <person name="Martin F."/>
            <person name="Cullen D."/>
            <person name="Grigoriev I.V."/>
            <person name="Hibbett D.S."/>
        </authorList>
    </citation>
    <scope>NUCLEOTIDE SEQUENCE [LARGE SCALE GENOMIC DNA]</scope>
    <source>
        <strain evidence="4 5">MD-104</strain>
    </source>
</reference>
<feature type="region of interest" description="Disordered" evidence="2">
    <location>
        <begin position="409"/>
        <end position="433"/>
    </location>
</feature>